<evidence type="ECO:0000256" key="1">
    <source>
        <dbReference type="SAM" id="MobiDB-lite"/>
    </source>
</evidence>
<proteinExistence type="predicted"/>
<reference evidence="3" key="1">
    <citation type="journal article" date="2019" name="Int. J. Syst. Evol. Microbiol.">
        <title>The Global Catalogue of Microorganisms (GCM) 10K type strain sequencing project: providing services to taxonomists for standard genome sequencing and annotation.</title>
        <authorList>
            <consortium name="The Broad Institute Genomics Platform"/>
            <consortium name="The Broad Institute Genome Sequencing Center for Infectious Disease"/>
            <person name="Wu L."/>
            <person name="Ma J."/>
        </authorList>
    </citation>
    <scope>NUCLEOTIDE SEQUENCE [LARGE SCALE GENOMIC DNA]</scope>
    <source>
        <strain evidence="3">DFY28</strain>
    </source>
</reference>
<feature type="region of interest" description="Disordered" evidence="1">
    <location>
        <begin position="1"/>
        <end position="122"/>
    </location>
</feature>
<feature type="compositionally biased region" description="Basic and acidic residues" evidence="1">
    <location>
        <begin position="29"/>
        <end position="64"/>
    </location>
</feature>
<name>A0ABW4MZS7_9CAUL</name>
<evidence type="ECO:0000313" key="2">
    <source>
        <dbReference type="EMBL" id="MFD1783462.1"/>
    </source>
</evidence>
<protein>
    <recommendedName>
        <fullName evidence="4">Stress-induced protein</fullName>
    </recommendedName>
</protein>
<sequence>MPENQSQPRTGGHGNPGGEPRLSPQPDKPAPERPSDTEAAHAPEEGRSVRDPRLTTPEQRDSRADQNFGSLEGHPQRDKRGDYGAQGMKGTDAGTAGAEFADRMDPDAVRTQTDSEGRRNPH</sequence>
<evidence type="ECO:0000313" key="3">
    <source>
        <dbReference type="Proteomes" id="UP001597237"/>
    </source>
</evidence>
<accession>A0ABW4MZS7</accession>
<organism evidence="2 3">
    <name type="scientific">Phenylobacterium terrae</name>
    <dbReference type="NCBI Taxonomy" id="2665495"/>
    <lineage>
        <taxon>Bacteria</taxon>
        <taxon>Pseudomonadati</taxon>
        <taxon>Pseudomonadota</taxon>
        <taxon>Alphaproteobacteria</taxon>
        <taxon>Caulobacterales</taxon>
        <taxon>Caulobacteraceae</taxon>
        <taxon>Phenylobacterium</taxon>
    </lineage>
</organism>
<dbReference type="EMBL" id="JBHUEY010000001">
    <property type="protein sequence ID" value="MFD1783462.1"/>
    <property type="molecule type" value="Genomic_DNA"/>
</dbReference>
<dbReference type="RefSeq" id="WP_377283995.1">
    <property type="nucleotide sequence ID" value="NZ_JBHRSI010000010.1"/>
</dbReference>
<comment type="caution">
    <text evidence="2">The sequence shown here is derived from an EMBL/GenBank/DDBJ whole genome shotgun (WGS) entry which is preliminary data.</text>
</comment>
<dbReference type="Proteomes" id="UP001597237">
    <property type="component" value="Unassembled WGS sequence"/>
</dbReference>
<feature type="compositionally biased region" description="Basic and acidic residues" evidence="1">
    <location>
        <begin position="100"/>
        <end position="122"/>
    </location>
</feature>
<evidence type="ECO:0008006" key="4">
    <source>
        <dbReference type="Google" id="ProtNLM"/>
    </source>
</evidence>
<gene>
    <name evidence="2" type="ORF">ACFSC0_08665</name>
</gene>
<keyword evidence="3" id="KW-1185">Reference proteome</keyword>